<evidence type="ECO:0000313" key="1">
    <source>
        <dbReference type="EMBL" id="KAK1433099.1"/>
    </source>
</evidence>
<proteinExistence type="predicted"/>
<protein>
    <submittedName>
        <fullName evidence="1">Uncharacterized protein</fullName>
    </submittedName>
</protein>
<dbReference type="Proteomes" id="UP001229421">
    <property type="component" value="Unassembled WGS sequence"/>
</dbReference>
<dbReference type="AlphaFoldDB" id="A0AAD8P5J8"/>
<name>A0AAD8P5J8_TARER</name>
<organism evidence="1 2">
    <name type="scientific">Tagetes erecta</name>
    <name type="common">African marigold</name>
    <dbReference type="NCBI Taxonomy" id="13708"/>
    <lineage>
        <taxon>Eukaryota</taxon>
        <taxon>Viridiplantae</taxon>
        <taxon>Streptophyta</taxon>
        <taxon>Embryophyta</taxon>
        <taxon>Tracheophyta</taxon>
        <taxon>Spermatophyta</taxon>
        <taxon>Magnoliopsida</taxon>
        <taxon>eudicotyledons</taxon>
        <taxon>Gunneridae</taxon>
        <taxon>Pentapetalae</taxon>
        <taxon>asterids</taxon>
        <taxon>campanulids</taxon>
        <taxon>Asterales</taxon>
        <taxon>Asteraceae</taxon>
        <taxon>Asteroideae</taxon>
        <taxon>Heliantheae alliance</taxon>
        <taxon>Tageteae</taxon>
        <taxon>Tagetes</taxon>
    </lineage>
</organism>
<accession>A0AAD8P5J8</accession>
<gene>
    <name evidence="1" type="ORF">QVD17_10005</name>
</gene>
<keyword evidence="2" id="KW-1185">Reference proteome</keyword>
<comment type="caution">
    <text evidence="1">The sequence shown here is derived from an EMBL/GenBank/DDBJ whole genome shotgun (WGS) entry which is preliminary data.</text>
</comment>
<dbReference type="EMBL" id="JAUHHV010000002">
    <property type="protein sequence ID" value="KAK1433099.1"/>
    <property type="molecule type" value="Genomic_DNA"/>
</dbReference>
<reference evidence="1" key="1">
    <citation type="journal article" date="2023" name="bioRxiv">
        <title>Improved chromosome-level genome assembly for marigold (Tagetes erecta).</title>
        <authorList>
            <person name="Jiang F."/>
            <person name="Yuan L."/>
            <person name="Wang S."/>
            <person name="Wang H."/>
            <person name="Xu D."/>
            <person name="Wang A."/>
            <person name="Fan W."/>
        </authorList>
    </citation>
    <scope>NUCLEOTIDE SEQUENCE</scope>
    <source>
        <strain evidence="1">WSJ</strain>
        <tissue evidence="1">Leaf</tissue>
    </source>
</reference>
<evidence type="ECO:0000313" key="2">
    <source>
        <dbReference type="Proteomes" id="UP001229421"/>
    </source>
</evidence>
<sequence>MDAPLIRRAYKVRDKSEHGLIFANLAEIVCKLVCEIGIDYAEFVLILIIQFISLVHGVEIAFGARDYPSSGVFEVEPPRGSIYWDYVSELNSSPRVHGASCCKLSW</sequence>